<gene>
    <name evidence="1" type="ORF">Nepgr_013593</name>
</gene>
<dbReference type="AlphaFoldDB" id="A0AAD3SIP4"/>
<dbReference type="PANTHER" id="PTHR33064:SF37">
    <property type="entry name" value="RIBONUCLEASE H"/>
    <property type="match status" value="1"/>
</dbReference>
<protein>
    <recommendedName>
        <fullName evidence="3">Mitochondrial protein</fullName>
    </recommendedName>
</protein>
<keyword evidence="2" id="KW-1185">Reference proteome</keyword>
<organism evidence="1 2">
    <name type="scientific">Nepenthes gracilis</name>
    <name type="common">Slender pitcher plant</name>
    <dbReference type="NCBI Taxonomy" id="150966"/>
    <lineage>
        <taxon>Eukaryota</taxon>
        <taxon>Viridiplantae</taxon>
        <taxon>Streptophyta</taxon>
        <taxon>Embryophyta</taxon>
        <taxon>Tracheophyta</taxon>
        <taxon>Spermatophyta</taxon>
        <taxon>Magnoliopsida</taxon>
        <taxon>eudicotyledons</taxon>
        <taxon>Gunneridae</taxon>
        <taxon>Pentapetalae</taxon>
        <taxon>Caryophyllales</taxon>
        <taxon>Nepenthaceae</taxon>
        <taxon>Nepenthes</taxon>
    </lineage>
</organism>
<accession>A0AAD3SIP4</accession>
<evidence type="ECO:0008006" key="3">
    <source>
        <dbReference type="Google" id="ProtNLM"/>
    </source>
</evidence>
<proteinExistence type="predicted"/>
<comment type="caution">
    <text evidence="1">The sequence shown here is derived from an EMBL/GenBank/DDBJ whole genome shotgun (WGS) entry which is preliminary data.</text>
</comment>
<dbReference type="InterPro" id="IPR043128">
    <property type="entry name" value="Rev_trsase/Diguanyl_cyclase"/>
</dbReference>
<sequence length="171" mass="18758">MENVDDGGNVDIWGESCGISPQKLATGLLNFPLSNVECLKSTVSTVSIMQLIDLIPCLGRSPKDVPDKKNLFSVQDIFRYSEAEGKGASTDPAKIETMKNWPRPTSTKAVRGFLGLTGYYRRFVLDYGLTARPLTALLNQNKLQWNSEAQAAFQALKASMTKAPVLALLNF</sequence>
<evidence type="ECO:0000313" key="1">
    <source>
        <dbReference type="EMBL" id="GMH11752.1"/>
    </source>
</evidence>
<reference evidence="1" key="1">
    <citation type="submission" date="2023-05" db="EMBL/GenBank/DDBJ databases">
        <title>Nepenthes gracilis genome sequencing.</title>
        <authorList>
            <person name="Fukushima K."/>
        </authorList>
    </citation>
    <scope>NUCLEOTIDE SEQUENCE</scope>
    <source>
        <strain evidence="1">SING2019-196</strain>
    </source>
</reference>
<dbReference type="FunFam" id="3.30.70.270:FF:000020">
    <property type="entry name" value="Transposon Tf2-6 polyprotein-like Protein"/>
    <property type="match status" value="1"/>
</dbReference>
<dbReference type="InterPro" id="IPR043502">
    <property type="entry name" value="DNA/RNA_pol_sf"/>
</dbReference>
<evidence type="ECO:0000313" key="2">
    <source>
        <dbReference type="Proteomes" id="UP001279734"/>
    </source>
</evidence>
<dbReference type="Proteomes" id="UP001279734">
    <property type="component" value="Unassembled WGS sequence"/>
</dbReference>
<dbReference type="SUPFAM" id="SSF56672">
    <property type="entry name" value="DNA/RNA polymerases"/>
    <property type="match status" value="1"/>
</dbReference>
<dbReference type="EMBL" id="BSYO01000011">
    <property type="protein sequence ID" value="GMH11752.1"/>
    <property type="molecule type" value="Genomic_DNA"/>
</dbReference>
<dbReference type="InterPro" id="IPR051320">
    <property type="entry name" value="Viral_Replic_Matur_Polypro"/>
</dbReference>
<dbReference type="Gene3D" id="3.30.70.270">
    <property type="match status" value="1"/>
</dbReference>
<dbReference type="PANTHER" id="PTHR33064">
    <property type="entry name" value="POL PROTEIN"/>
    <property type="match status" value="1"/>
</dbReference>
<name>A0AAD3SIP4_NEPGR</name>